<dbReference type="Pfam" id="PF00581">
    <property type="entry name" value="Rhodanese"/>
    <property type="match status" value="1"/>
</dbReference>
<dbReference type="AlphaFoldDB" id="A0AAW8JE81"/>
<dbReference type="PANTHER" id="PTHR45431:SF3">
    <property type="entry name" value="RHODANESE-LIKE DOMAIN-CONTAINING PROTEIN 15, CHLOROPLASTIC"/>
    <property type="match status" value="1"/>
</dbReference>
<dbReference type="EMBL" id="JAVIDA010000001">
    <property type="protein sequence ID" value="MDQ9069936.1"/>
    <property type="molecule type" value="Genomic_DNA"/>
</dbReference>
<sequence length="162" mass="18364">MNAKVGSSDQVQTLKNVEEIFNEAKQFAQQHDLNFTGSLSPKQAWKLVESTDVVLVDVRTNEERKFVGYIPESVHIAWATGTAFNRNPRFLKELENKVGKDKTILLLCRSGKRSALAAEAAFNAGFQNIYNILEGFEGDLNKNNQRNQINGWKTHQLPWVQD</sequence>
<reference evidence="2" key="1">
    <citation type="submission" date="2023-08" db="EMBL/GenBank/DDBJ databases">
        <title>Emergence of clinically-relevant ST2 carbapenem-resistant Acinetobacter baumannii strains in hospital sewages in Zhejiang, East of China.</title>
        <authorList>
            <person name="Kaichao C."/>
            <person name="Zhang R."/>
        </authorList>
    </citation>
    <scope>NUCLEOTIDE SEQUENCE</scope>
    <source>
        <strain evidence="2">M-SY-60</strain>
    </source>
</reference>
<evidence type="ECO:0000313" key="2">
    <source>
        <dbReference type="EMBL" id="MDQ9069936.1"/>
    </source>
</evidence>
<proteinExistence type="predicted"/>
<dbReference type="InterPro" id="IPR001763">
    <property type="entry name" value="Rhodanese-like_dom"/>
</dbReference>
<feature type="domain" description="Rhodanese" evidence="1">
    <location>
        <begin position="49"/>
        <end position="148"/>
    </location>
</feature>
<dbReference type="CDD" id="cd01522">
    <property type="entry name" value="RHOD_1"/>
    <property type="match status" value="1"/>
</dbReference>
<evidence type="ECO:0000259" key="1">
    <source>
        <dbReference type="PROSITE" id="PS50206"/>
    </source>
</evidence>
<dbReference type="Gene3D" id="3.40.250.10">
    <property type="entry name" value="Rhodanese-like domain"/>
    <property type="match status" value="1"/>
</dbReference>
<organism evidence="2 3">
    <name type="scientific">Acinetobacter gerneri</name>
    <dbReference type="NCBI Taxonomy" id="202952"/>
    <lineage>
        <taxon>Bacteria</taxon>
        <taxon>Pseudomonadati</taxon>
        <taxon>Pseudomonadota</taxon>
        <taxon>Gammaproteobacteria</taxon>
        <taxon>Moraxellales</taxon>
        <taxon>Moraxellaceae</taxon>
        <taxon>Acinetobacter</taxon>
    </lineage>
</organism>
<protein>
    <submittedName>
        <fullName evidence="2">Rhodanese-like domain-containing protein</fullName>
    </submittedName>
</protein>
<name>A0AAW8JE81_9GAMM</name>
<gene>
    <name evidence="2" type="ORF">RFH51_00435</name>
</gene>
<dbReference type="Proteomes" id="UP001243195">
    <property type="component" value="Unassembled WGS sequence"/>
</dbReference>
<dbReference type="InterPro" id="IPR052367">
    <property type="entry name" value="Thiosulfate_ST/Rhodanese-like"/>
</dbReference>
<dbReference type="SMART" id="SM00450">
    <property type="entry name" value="RHOD"/>
    <property type="match status" value="1"/>
</dbReference>
<dbReference type="InterPro" id="IPR036873">
    <property type="entry name" value="Rhodanese-like_dom_sf"/>
</dbReference>
<dbReference type="RefSeq" id="WP_277091698.1">
    <property type="nucleotide sequence ID" value="NZ_JAKVJG010000019.1"/>
</dbReference>
<dbReference type="SUPFAM" id="SSF52821">
    <property type="entry name" value="Rhodanese/Cell cycle control phosphatase"/>
    <property type="match status" value="1"/>
</dbReference>
<comment type="caution">
    <text evidence="2">The sequence shown here is derived from an EMBL/GenBank/DDBJ whole genome shotgun (WGS) entry which is preliminary data.</text>
</comment>
<accession>A0AAW8JE81</accession>
<dbReference type="PANTHER" id="PTHR45431">
    <property type="entry name" value="RHODANESE-LIKE DOMAIN-CONTAINING PROTEIN 15, CHLOROPLASTIC"/>
    <property type="match status" value="1"/>
</dbReference>
<evidence type="ECO:0000313" key="3">
    <source>
        <dbReference type="Proteomes" id="UP001243195"/>
    </source>
</evidence>
<dbReference type="PROSITE" id="PS50206">
    <property type="entry name" value="RHODANESE_3"/>
    <property type="match status" value="1"/>
</dbReference>